<protein>
    <submittedName>
        <fullName evidence="1">Uncharacterized protein</fullName>
    </submittedName>
</protein>
<keyword evidence="2" id="KW-1185">Reference proteome</keyword>
<name>A0A1L4CZ96_9BACT</name>
<proteinExistence type="predicted"/>
<dbReference type="KEGG" id="saqi:AXG55_04820"/>
<reference evidence="1 2" key="1">
    <citation type="submission" date="2016-10" db="EMBL/GenBank/DDBJ databases">
        <title>Silvanigrella aquatica sp. nov., isolated from a freshwater lake located in the Black Forest, Germany, description of Silvanigrellaceae fam. nov., Silvanigrellales ord. nov., reclassification of the order Bdellovibrionales in the class Oligoflexia, reclassification of the families Bacteriovoracaceae and Halobacteriovoraceae in the new order Bacteriovoracales ord. nov., and reclassification of the family Pseudobacteriovoracaceae in the order Oligoflexiales.</title>
        <authorList>
            <person name="Hahn M.W."/>
            <person name="Schmidt J."/>
            <person name="Koll U."/>
            <person name="Rohde M."/>
            <person name="Verbag S."/>
            <person name="Pitt A."/>
            <person name="Nakai R."/>
            <person name="Naganuma T."/>
            <person name="Lang E."/>
        </authorList>
    </citation>
    <scope>NUCLEOTIDE SEQUENCE [LARGE SCALE GENOMIC DNA]</scope>
    <source>
        <strain evidence="1 2">MWH-Nonnen-W8red</strain>
    </source>
</reference>
<dbReference type="AlphaFoldDB" id="A0A1L4CZ96"/>
<accession>A0A1L4CZ96</accession>
<dbReference type="Proteomes" id="UP000184731">
    <property type="component" value="Chromosome"/>
</dbReference>
<dbReference type="RefSeq" id="WP_148696989.1">
    <property type="nucleotide sequence ID" value="NZ_CP017834.1"/>
</dbReference>
<gene>
    <name evidence="1" type="ORF">AXG55_04820</name>
</gene>
<sequence>MTDIESWKKKIKITGCSKVEIIPIHAGILVQTISSQLNLDDLKKQILNICLEIHKDLPQGQNAFPFKIFCYENENDAYVVEASFKTKLNDISDGISTTYLMPEDAIIIMREIDAEAILYEVSKPFKFNFKEENSLFQFHPNRKYKSLSFSGFNFLIENMTVKPSAKNPREVTLE</sequence>
<organism evidence="1 2">
    <name type="scientific">Silvanigrella aquatica</name>
    <dbReference type="NCBI Taxonomy" id="1915309"/>
    <lineage>
        <taxon>Bacteria</taxon>
        <taxon>Pseudomonadati</taxon>
        <taxon>Bdellovibrionota</taxon>
        <taxon>Oligoflexia</taxon>
        <taxon>Silvanigrellales</taxon>
        <taxon>Silvanigrellaceae</taxon>
        <taxon>Silvanigrella</taxon>
    </lineage>
</organism>
<evidence type="ECO:0000313" key="1">
    <source>
        <dbReference type="EMBL" id="APJ03260.1"/>
    </source>
</evidence>
<dbReference type="EMBL" id="CP017834">
    <property type="protein sequence ID" value="APJ03260.1"/>
    <property type="molecule type" value="Genomic_DNA"/>
</dbReference>
<evidence type="ECO:0000313" key="2">
    <source>
        <dbReference type="Proteomes" id="UP000184731"/>
    </source>
</evidence>